<evidence type="ECO:0000256" key="6">
    <source>
        <dbReference type="SAM" id="Coils"/>
    </source>
</evidence>
<evidence type="ECO:0000313" key="10">
    <source>
        <dbReference type="Proteomes" id="UP000256695"/>
    </source>
</evidence>
<evidence type="ECO:0000313" key="9">
    <source>
        <dbReference type="EMBL" id="RDU73025.1"/>
    </source>
</evidence>
<dbReference type="InterPro" id="IPR027417">
    <property type="entry name" value="P-loop_NTPase"/>
</dbReference>
<dbReference type="OrthoDB" id="9776736at2"/>
<accession>A0A3D8J755</accession>
<dbReference type="InterPro" id="IPR032689">
    <property type="entry name" value="TraG-D_C"/>
</dbReference>
<keyword evidence="4" id="KW-1133">Transmembrane helix</keyword>
<dbReference type="PANTHER" id="PTHR37937:SF1">
    <property type="entry name" value="CONJUGATIVE TRANSFER: DNA TRANSPORT"/>
    <property type="match status" value="1"/>
</dbReference>
<evidence type="ECO:0000256" key="3">
    <source>
        <dbReference type="ARBA" id="ARBA00022692"/>
    </source>
</evidence>
<keyword evidence="3" id="KW-0812">Transmembrane</keyword>
<feature type="coiled-coil region" evidence="6">
    <location>
        <begin position="45"/>
        <end position="72"/>
    </location>
</feature>
<feature type="domain" description="TraD/TraG TraM recognition site" evidence="8">
    <location>
        <begin position="428"/>
        <end position="538"/>
    </location>
</feature>
<keyword evidence="6" id="KW-0175">Coiled coil</keyword>
<evidence type="ECO:0000256" key="4">
    <source>
        <dbReference type="ARBA" id="ARBA00022989"/>
    </source>
</evidence>
<dbReference type="InterPro" id="IPR019476">
    <property type="entry name" value="T4SS_TraD_DNA-bd"/>
</dbReference>
<evidence type="ECO:0000256" key="5">
    <source>
        <dbReference type="ARBA" id="ARBA00023136"/>
    </source>
</evidence>
<evidence type="ECO:0008006" key="11">
    <source>
        <dbReference type="Google" id="ProtNLM"/>
    </source>
</evidence>
<name>A0A3D8J755_9HELI</name>
<dbReference type="SUPFAM" id="SSF52540">
    <property type="entry name" value="P-loop containing nucleoside triphosphate hydrolases"/>
    <property type="match status" value="1"/>
</dbReference>
<dbReference type="Proteomes" id="UP000256695">
    <property type="component" value="Unassembled WGS sequence"/>
</dbReference>
<dbReference type="AlphaFoldDB" id="A0A3D8J755"/>
<proteinExistence type="predicted"/>
<sequence length="596" mass="67500">MLKKLFASFKDKNTVGGLEKKIIKNHKDITSIKNELSKVKFGNKKSVLQEKLGKLSKEKERLEDELLKLINKDCLYLGLSADFDNLKNGLELKLVKWEDVSNHCLVLGTTRVGKTKLMLNIIKQNILRGDNIIVCDPKNGIDLEVFNKMIEFADNANRIDEFLYVNPFMPNATEYFNPIFNMSDDEVASLISSILYPGEDSDSKFYSGHAETILKALLYALSYLEMNTDPKKELKTQIIKEQWHIYEMIKTKNLKIDENNSKDVFDKIETQIINKELGTIPIFNRSFLTFRDILFYLDKEKIKLLKTSCESIPPIDEKTASLRSQVLIQIDKFLLLPDEFNSKISLALVNFLSSLSIGSLGDMLCTIKINPIAARLFNNEKGLILLMHPVPMIAKKTSEHLVKVILKSLESIYGGVSLTGRAVNNRRLYIHLDEGESALYKGAESILNKGAGLGQTMLIYTQSDADLSHKLGETLAKVSKDSLNTTFIFKMNDVSSKEKVVEMFGQKYIMESNVMYREGASATSFSNTKKNYLTTSSIDKLGVGECFFINKDSKNKLFLPFISGVDTERCLVVTDLRDEEKITKMLVDLENRNLGV</sequence>
<dbReference type="RefSeq" id="WP_115579277.1">
    <property type="nucleotide sequence ID" value="NZ_NXLX01000013.1"/>
</dbReference>
<dbReference type="Gene3D" id="3.40.50.300">
    <property type="entry name" value="P-loop containing nucleotide triphosphate hydrolases"/>
    <property type="match status" value="2"/>
</dbReference>
<evidence type="ECO:0000256" key="2">
    <source>
        <dbReference type="ARBA" id="ARBA00022475"/>
    </source>
</evidence>
<evidence type="ECO:0000259" key="7">
    <source>
        <dbReference type="Pfam" id="PF10412"/>
    </source>
</evidence>
<gene>
    <name evidence="9" type="ORF">CQA57_05730</name>
</gene>
<dbReference type="EMBL" id="NXLX01000013">
    <property type="protein sequence ID" value="RDU73025.1"/>
    <property type="molecule type" value="Genomic_DNA"/>
</dbReference>
<keyword evidence="2" id="KW-1003">Cell membrane</keyword>
<dbReference type="GO" id="GO:0005886">
    <property type="term" value="C:plasma membrane"/>
    <property type="evidence" value="ECO:0007669"/>
    <property type="project" value="UniProtKB-SubCell"/>
</dbReference>
<dbReference type="InterPro" id="IPR051539">
    <property type="entry name" value="T4SS-coupling_protein"/>
</dbReference>
<dbReference type="PANTHER" id="PTHR37937">
    <property type="entry name" value="CONJUGATIVE TRANSFER: DNA TRANSPORT"/>
    <property type="match status" value="1"/>
</dbReference>
<evidence type="ECO:0000259" key="8">
    <source>
        <dbReference type="Pfam" id="PF12696"/>
    </source>
</evidence>
<dbReference type="CDD" id="cd01127">
    <property type="entry name" value="TrwB_TraG_TraD_VirD4"/>
    <property type="match status" value="1"/>
</dbReference>
<comment type="caution">
    <text evidence="9">The sequence shown here is derived from an EMBL/GenBank/DDBJ whole genome shotgun (WGS) entry which is preliminary data.</text>
</comment>
<keyword evidence="10" id="KW-1185">Reference proteome</keyword>
<keyword evidence="5" id="KW-0472">Membrane</keyword>
<comment type="subcellular location">
    <subcellularLocation>
        <location evidence="1">Cell membrane</location>
        <topology evidence="1">Multi-pass membrane protein</topology>
    </subcellularLocation>
</comment>
<evidence type="ECO:0000256" key="1">
    <source>
        <dbReference type="ARBA" id="ARBA00004651"/>
    </source>
</evidence>
<feature type="domain" description="Type IV secretion system coupling protein TraD DNA-binding" evidence="7">
    <location>
        <begin position="96"/>
        <end position="249"/>
    </location>
</feature>
<dbReference type="Pfam" id="PF10412">
    <property type="entry name" value="TrwB_AAD_bind"/>
    <property type="match status" value="1"/>
</dbReference>
<protein>
    <recommendedName>
        <fullName evidence="11">TraD/TraG TraM recognition site domain-containing protein</fullName>
    </recommendedName>
</protein>
<dbReference type="Pfam" id="PF12696">
    <property type="entry name" value="TraG-D_C"/>
    <property type="match status" value="1"/>
</dbReference>
<reference evidence="9 10" key="1">
    <citation type="submission" date="2018-04" db="EMBL/GenBank/DDBJ databases">
        <title>Novel Campyloabacter and Helicobacter Species and Strains.</title>
        <authorList>
            <person name="Mannion A.J."/>
            <person name="Shen Z."/>
            <person name="Fox J.G."/>
        </authorList>
    </citation>
    <scope>NUCLEOTIDE SEQUENCE [LARGE SCALE GENOMIC DNA]</scope>
    <source>
        <strain evidence="9 10">MIT 04-9362</strain>
    </source>
</reference>
<organism evidence="9 10">
    <name type="scientific">Helicobacter anseris</name>
    <dbReference type="NCBI Taxonomy" id="375926"/>
    <lineage>
        <taxon>Bacteria</taxon>
        <taxon>Pseudomonadati</taxon>
        <taxon>Campylobacterota</taxon>
        <taxon>Epsilonproteobacteria</taxon>
        <taxon>Campylobacterales</taxon>
        <taxon>Helicobacteraceae</taxon>
        <taxon>Helicobacter</taxon>
    </lineage>
</organism>